<dbReference type="GO" id="GO:0052905">
    <property type="term" value="F:tRNA (guanosine(9)-N1)-methyltransferase activity"/>
    <property type="evidence" value="ECO:0007669"/>
    <property type="project" value="UniProtKB-EC"/>
</dbReference>
<dbReference type="InterPro" id="IPR007356">
    <property type="entry name" value="tRNA_m1G_MeTrfase_euk"/>
</dbReference>
<dbReference type="InterPro" id="IPR038459">
    <property type="entry name" value="MT_TRM10-typ_sf"/>
</dbReference>
<comment type="caution">
    <text evidence="8">The sequence shown here is derived from an EMBL/GenBank/DDBJ whole genome shotgun (WGS) entry which is preliminary data.</text>
</comment>
<feature type="region of interest" description="Disordered" evidence="6">
    <location>
        <begin position="18"/>
        <end position="72"/>
    </location>
</feature>
<keyword evidence="2 8" id="KW-0489">Methyltransferase</keyword>
<dbReference type="GO" id="GO:0005634">
    <property type="term" value="C:nucleus"/>
    <property type="evidence" value="ECO:0007669"/>
    <property type="project" value="TreeGrafter"/>
</dbReference>
<dbReference type="InterPro" id="IPR028564">
    <property type="entry name" value="MT_TRM10-typ"/>
</dbReference>
<dbReference type="PANTHER" id="PTHR13563:SF13">
    <property type="entry name" value="TRNA METHYLTRANSFERASE 10 HOMOLOG A"/>
    <property type="match status" value="1"/>
</dbReference>
<dbReference type="EC" id="2.1.1.221" evidence="1"/>
<proteinExistence type="predicted"/>
<dbReference type="Gene3D" id="3.40.1280.30">
    <property type="match status" value="1"/>
</dbReference>
<evidence type="ECO:0000256" key="4">
    <source>
        <dbReference type="ARBA" id="ARBA00022691"/>
    </source>
</evidence>
<dbReference type="GO" id="GO:0002939">
    <property type="term" value="P:tRNA N1-guanine methylation"/>
    <property type="evidence" value="ECO:0007669"/>
    <property type="project" value="TreeGrafter"/>
</dbReference>
<evidence type="ECO:0000256" key="1">
    <source>
        <dbReference type="ARBA" id="ARBA00012797"/>
    </source>
</evidence>
<evidence type="ECO:0000256" key="2">
    <source>
        <dbReference type="ARBA" id="ARBA00022603"/>
    </source>
</evidence>
<dbReference type="EMBL" id="JASMQC010000001">
    <property type="protein sequence ID" value="KAK1948182.1"/>
    <property type="molecule type" value="Genomic_DNA"/>
</dbReference>
<evidence type="ECO:0000313" key="8">
    <source>
        <dbReference type="EMBL" id="KAK1948182.1"/>
    </source>
</evidence>
<dbReference type="PANTHER" id="PTHR13563">
    <property type="entry name" value="TRNA (GUANINE-9-) METHYLTRANSFERASE"/>
    <property type="match status" value="1"/>
</dbReference>
<sequence length="303" mass="35026">MDRLSGYRYGLHWLNAREKPTKQLRREMERSKRRNRKDGRLKVKKQERSQALATQRAEMTEEQKSEKRERTRMQRVEQYQKLEEAQTTGVRVVVDLAFAAQQTTRERHSIFKQLGCVYGYLKTCPLDRLVSLRLVSCTQELAAICVQHGVPSWKIGKHEDALEQIYDSNELVYLSPDSENVLEQLDPACVYVVGGIVDRSVRKVGWIHSFKSQIVHLTHCDPCKQGETQTKAASRGIRTARLPLQEYFEKAGTRVRTHVMNVDSVIMVLNEVANHGDWGRAFQRAVPLRITRTKQHQKKTTNG</sequence>
<dbReference type="PROSITE" id="PS51675">
    <property type="entry name" value="SAM_MT_TRM10"/>
    <property type="match status" value="1"/>
</dbReference>
<reference evidence="8" key="1">
    <citation type="submission" date="2023-08" db="EMBL/GenBank/DDBJ databases">
        <title>Reference Genome Resource for the Citrus Pathogen Phytophthora citrophthora.</title>
        <authorList>
            <person name="Moller H."/>
            <person name="Coetzee B."/>
            <person name="Rose L.J."/>
            <person name="Van Niekerk J.M."/>
        </authorList>
    </citation>
    <scope>NUCLEOTIDE SEQUENCE</scope>
    <source>
        <strain evidence="8">STE-U-9442</strain>
    </source>
</reference>
<accession>A0AAD9H0Q9</accession>
<feature type="compositionally biased region" description="Basic and acidic residues" evidence="6">
    <location>
        <begin position="58"/>
        <end position="72"/>
    </location>
</feature>
<dbReference type="Proteomes" id="UP001259832">
    <property type="component" value="Unassembled WGS sequence"/>
</dbReference>
<dbReference type="CDD" id="cd18089">
    <property type="entry name" value="SPOUT_Trm10-like"/>
    <property type="match status" value="1"/>
</dbReference>
<feature type="compositionally biased region" description="Basic and acidic residues" evidence="6">
    <location>
        <begin position="38"/>
        <end position="48"/>
    </location>
</feature>
<name>A0AAD9H0Q9_9STRA</name>
<protein>
    <recommendedName>
        <fullName evidence="1">tRNA (guanine(9)-N(1))-methyltransferase</fullName>
        <ecNumber evidence="1">2.1.1.221</ecNumber>
    </recommendedName>
</protein>
<evidence type="ECO:0000259" key="7">
    <source>
        <dbReference type="PROSITE" id="PS51675"/>
    </source>
</evidence>
<keyword evidence="4" id="KW-0949">S-adenosyl-L-methionine</keyword>
<dbReference type="AlphaFoldDB" id="A0AAD9H0Q9"/>
<keyword evidence="3" id="KW-0808">Transferase</keyword>
<gene>
    <name evidence="8" type="ORF">P3T76_000472</name>
</gene>
<comment type="catalytic activity">
    <reaction evidence="5">
        <text>guanosine(9) in tRNA + S-adenosyl-L-methionine = N(1)-methylguanosine(9) in tRNA + S-adenosyl-L-homocysteine + H(+)</text>
        <dbReference type="Rhea" id="RHEA:43156"/>
        <dbReference type="Rhea" id="RHEA-COMP:10367"/>
        <dbReference type="Rhea" id="RHEA-COMP:10368"/>
        <dbReference type="ChEBI" id="CHEBI:15378"/>
        <dbReference type="ChEBI" id="CHEBI:57856"/>
        <dbReference type="ChEBI" id="CHEBI:59789"/>
        <dbReference type="ChEBI" id="CHEBI:73542"/>
        <dbReference type="ChEBI" id="CHEBI:74269"/>
        <dbReference type="EC" id="2.1.1.221"/>
    </reaction>
</comment>
<evidence type="ECO:0000256" key="5">
    <source>
        <dbReference type="ARBA" id="ARBA00048434"/>
    </source>
</evidence>
<dbReference type="GO" id="GO:0000049">
    <property type="term" value="F:tRNA binding"/>
    <property type="evidence" value="ECO:0007669"/>
    <property type="project" value="TreeGrafter"/>
</dbReference>
<evidence type="ECO:0000313" key="9">
    <source>
        <dbReference type="Proteomes" id="UP001259832"/>
    </source>
</evidence>
<feature type="domain" description="SAM-dependent MTase TRM10-type" evidence="7">
    <location>
        <begin position="78"/>
        <end position="293"/>
    </location>
</feature>
<evidence type="ECO:0000256" key="3">
    <source>
        <dbReference type="ARBA" id="ARBA00022679"/>
    </source>
</evidence>
<evidence type="ECO:0000256" key="6">
    <source>
        <dbReference type="SAM" id="MobiDB-lite"/>
    </source>
</evidence>
<feature type="compositionally biased region" description="Basic and acidic residues" evidence="6">
    <location>
        <begin position="18"/>
        <end position="30"/>
    </location>
</feature>
<organism evidence="8 9">
    <name type="scientific">Phytophthora citrophthora</name>
    <dbReference type="NCBI Taxonomy" id="4793"/>
    <lineage>
        <taxon>Eukaryota</taxon>
        <taxon>Sar</taxon>
        <taxon>Stramenopiles</taxon>
        <taxon>Oomycota</taxon>
        <taxon>Peronosporomycetes</taxon>
        <taxon>Peronosporales</taxon>
        <taxon>Peronosporaceae</taxon>
        <taxon>Phytophthora</taxon>
    </lineage>
</organism>
<keyword evidence="9" id="KW-1185">Reference proteome</keyword>